<dbReference type="InterPro" id="IPR001660">
    <property type="entry name" value="SAM"/>
</dbReference>
<dbReference type="GeneID" id="17250084"/>
<dbReference type="EnsemblProtists" id="EOD03847">
    <property type="protein sequence ID" value="EOD03847"/>
    <property type="gene ID" value="EMIHUDRAFT_221606"/>
</dbReference>
<evidence type="ECO:0000313" key="3">
    <source>
        <dbReference type="EnsemblProtists" id="EOD03847"/>
    </source>
</evidence>
<dbReference type="AlphaFoldDB" id="A0A0D3HXW2"/>
<dbReference type="PaxDb" id="2903-EOD03847"/>
<dbReference type="KEGG" id="ehx:EMIHUDRAFT_221606"/>
<dbReference type="Gene3D" id="1.10.150.50">
    <property type="entry name" value="Transcription Factor, Ets-1"/>
    <property type="match status" value="1"/>
</dbReference>
<feature type="region of interest" description="Disordered" evidence="1">
    <location>
        <begin position="106"/>
        <end position="144"/>
    </location>
</feature>
<name>A0A0D3HXW2_EMIH1</name>
<evidence type="ECO:0000259" key="2">
    <source>
        <dbReference type="Pfam" id="PF07647"/>
    </source>
</evidence>
<keyword evidence="4" id="KW-1185">Reference proteome</keyword>
<reference evidence="3" key="2">
    <citation type="submission" date="2024-10" db="UniProtKB">
        <authorList>
            <consortium name="EnsemblProtists"/>
        </authorList>
    </citation>
    <scope>IDENTIFICATION</scope>
</reference>
<sequence length="416" mass="43763">MSWKRGRLGEGREPRKVKNWSVDDVCAFLSSVRLEAHAPRFAAEQVDGLLLEECVAACALAQLGIDDSLEVAKLRAGLRRCSQNSLTTSPALAAATLGGEAAQGEAAADVGGGGGAGGYESPVDEASEGLGTPPAPMVHPSGTLGVSVGGSTGGEVEAAAAAAAMDDDDEEGAAVLDEAAAKVACREVIQHTNPFGSATASTRLSRPPLTAPLQGWLARANPRSGIALRDFGLCRPPSASSDVFTLLVFLFIVYANWRGGGAAAFPRGARGLPSQRKKAPLEWASAAAACGRVMERAYWHLPEPSLGGNATEYLPDGSWGGWEEFIDGVLCEVVYALDKQLRWIEKNIQPGTKRVQARLRAQDLAMKNGDNQRVVEARPAGTMLVHVKSQSRKSGLQQQSNLAGSTFIPQLQPLKF</sequence>
<protein>
    <recommendedName>
        <fullName evidence="2">SAM domain-containing protein</fullName>
    </recommendedName>
</protein>
<dbReference type="Proteomes" id="UP000013827">
    <property type="component" value="Unassembled WGS sequence"/>
</dbReference>
<dbReference type="HOGENOM" id="CLU_661288_0_0_1"/>
<dbReference type="Pfam" id="PF07647">
    <property type="entry name" value="SAM_2"/>
    <property type="match status" value="1"/>
</dbReference>
<proteinExistence type="predicted"/>
<evidence type="ECO:0000256" key="1">
    <source>
        <dbReference type="SAM" id="MobiDB-lite"/>
    </source>
</evidence>
<dbReference type="InterPro" id="IPR013761">
    <property type="entry name" value="SAM/pointed_sf"/>
</dbReference>
<evidence type="ECO:0000313" key="4">
    <source>
        <dbReference type="Proteomes" id="UP000013827"/>
    </source>
</evidence>
<organism evidence="3 4">
    <name type="scientific">Emiliania huxleyi (strain CCMP1516)</name>
    <dbReference type="NCBI Taxonomy" id="280463"/>
    <lineage>
        <taxon>Eukaryota</taxon>
        <taxon>Haptista</taxon>
        <taxon>Haptophyta</taxon>
        <taxon>Prymnesiophyceae</taxon>
        <taxon>Isochrysidales</taxon>
        <taxon>Noelaerhabdaceae</taxon>
        <taxon>Emiliania</taxon>
    </lineage>
</organism>
<feature type="domain" description="SAM" evidence="2">
    <location>
        <begin position="17"/>
        <end position="70"/>
    </location>
</feature>
<accession>A0A0D3HXW2</accession>
<dbReference type="SUPFAM" id="SSF47769">
    <property type="entry name" value="SAM/Pointed domain"/>
    <property type="match status" value="1"/>
</dbReference>
<dbReference type="RefSeq" id="XP_005756276.1">
    <property type="nucleotide sequence ID" value="XM_005756219.1"/>
</dbReference>
<reference evidence="4" key="1">
    <citation type="journal article" date="2013" name="Nature">
        <title>Pan genome of the phytoplankton Emiliania underpins its global distribution.</title>
        <authorList>
            <person name="Read B.A."/>
            <person name="Kegel J."/>
            <person name="Klute M.J."/>
            <person name="Kuo A."/>
            <person name="Lefebvre S.C."/>
            <person name="Maumus F."/>
            <person name="Mayer C."/>
            <person name="Miller J."/>
            <person name="Monier A."/>
            <person name="Salamov A."/>
            <person name="Young J."/>
            <person name="Aguilar M."/>
            <person name="Claverie J.M."/>
            <person name="Frickenhaus S."/>
            <person name="Gonzalez K."/>
            <person name="Herman E.K."/>
            <person name="Lin Y.C."/>
            <person name="Napier J."/>
            <person name="Ogata H."/>
            <person name="Sarno A.F."/>
            <person name="Shmutz J."/>
            <person name="Schroeder D."/>
            <person name="de Vargas C."/>
            <person name="Verret F."/>
            <person name="von Dassow P."/>
            <person name="Valentin K."/>
            <person name="Van de Peer Y."/>
            <person name="Wheeler G."/>
            <person name="Dacks J.B."/>
            <person name="Delwiche C.F."/>
            <person name="Dyhrman S.T."/>
            <person name="Glockner G."/>
            <person name="John U."/>
            <person name="Richards T."/>
            <person name="Worden A.Z."/>
            <person name="Zhang X."/>
            <person name="Grigoriev I.V."/>
            <person name="Allen A.E."/>
            <person name="Bidle K."/>
            <person name="Borodovsky M."/>
            <person name="Bowler C."/>
            <person name="Brownlee C."/>
            <person name="Cock J.M."/>
            <person name="Elias M."/>
            <person name="Gladyshev V.N."/>
            <person name="Groth M."/>
            <person name="Guda C."/>
            <person name="Hadaegh A."/>
            <person name="Iglesias-Rodriguez M.D."/>
            <person name="Jenkins J."/>
            <person name="Jones B.M."/>
            <person name="Lawson T."/>
            <person name="Leese F."/>
            <person name="Lindquist E."/>
            <person name="Lobanov A."/>
            <person name="Lomsadze A."/>
            <person name="Malik S.B."/>
            <person name="Marsh M.E."/>
            <person name="Mackinder L."/>
            <person name="Mock T."/>
            <person name="Mueller-Roeber B."/>
            <person name="Pagarete A."/>
            <person name="Parker M."/>
            <person name="Probert I."/>
            <person name="Quesneville H."/>
            <person name="Raines C."/>
            <person name="Rensing S.A."/>
            <person name="Riano-Pachon D.M."/>
            <person name="Richier S."/>
            <person name="Rokitta S."/>
            <person name="Shiraiwa Y."/>
            <person name="Soanes D.M."/>
            <person name="van der Giezen M."/>
            <person name="Wahlund T.M."/>
            <person name="Williams B."/>
            <person name="Wilson W."/>
            <person name="Wolfe G."/>
            <person name="Wurch L.L."/>
        </authorList>
    </citation>
    <scope>NUCLEOTIDE SEQUENCE</scope>
</reference>